<keyword evidence="4" id="KW-0630">Potassium</keyword>
<dbReference type="GO" id="GO:0005249">
    <property type="term" value="F:voltage-gated potassium channel activity"/>
    <property type="evidence" value="ECO:0007669"/>
    <property type="project" value="InterPro"/>
</dbReference>
<feature type="transmembrane region" description="Helical" evidence="7">
    <location>
        <begin position="32"/>
        <end position="50"/>
    </location>
</feature>
<evidence type="ECO:0000313" key="9">
    <source>
        <dbReference type="EMBL" id="KDO34915.1"/>
    </source>
</evidence>
<dbReference type="EMBL" id="KK583190">
    <property type="protein sequence ID" value="KDO34915.1"/>
    <property type="molecule type" value="Genomic_DNA"/>
</dbReference>
<sequence>MTSQLSLETLTIWHHDPPPLPYWIPHSRFREIWDLLCLATTLYFACALPFRACFVLEWSPLAIGWFAAEYLLDGLCLVDIILRFSYFYEFKAGELQASRALVRRRYWRHGGLGMDVFALLPLELLALLVNVDDHARWQVASLLRLNKMVRMVHYPALTTTLQRFLRRFPSTRHHEMLVKFICSFLVPLFLAAHWMACVWFFSAFNLLTATPSPSWLVAAGYVNATDKTPLCPTRVIPLSLSSHVRFTSLNVYLVALYYATSALTSQSFGDVVSTNVAETSLTVVFIVVAITVLGLLTGVLSGLMEEHLAMRMKFEQKMIDISTFFKYRRVPFDFFIQTSHVFRSLWQRSQGQTELELLSTLSRKMKEDIAMHVKRSMVLSLSFLANAHEVFVRSLVTMLETEQFVYADLIYQVGDVGRVLYFINVGGATVLAAKKTPLEKFQGSLFGGRALFEDRGREYTAIANCDCECFLLCFDDFDLLMERFPEYLDQCRDEWKHTERELDEEAERENQELIEPVARREIVRNNSRRDSRKGRGRRESTERRGSITSHSSAAFSTMGD</sequence>
<gene>
    <name evidence="9" type="ORF">SPRG_00976</name>
</gene>
<dbReference type="RefSeq" id="XP_012194573.1">
    <property type="nucleotide sequence ID" value="XM_012339183.1"/>
</dbReference>
<keyword evidence="7" id="KW-1133">Transmembrane helix</keyword>
<organism evidence="9 10">
    <name type="scientific">Saprolegnia parasitica (strain CBS 223.65)</name>
    <dbReference type="NCBI Taxonomy" id="695850"/>
    <lineage>
        <taxon>Eukaryota</taxon>
        <taxon>Sar</taxon>
        <taxon>Stramenopiles</taxon>
        <taxon>Oomycota</taxon>
        <taxon>Saprolegniomycetes</taxon>
        <taxon>Saprolegniales</taxon>
        <taxon>Saprolegniaceae</taxon>
        <taxon>Saprolegnia</taxon>
    </lineage>
</organism>
<keyword evidence="7" id="KW-0812">Transmembrane</keyword>
<dbReference type="InterPro" id="IPR003938">
    <property type="entry name" value="K_chnl_volt-dep_EAG/ELK/ERG"/>
</dbReference>
<dbReference type="OMA" id="RMEKANW"/>
<keyword evidence="10" id="KW-1185">Reference proteome</keyword>
<dbReference type="STRING" id="695850.A0A067D072"/>
<keyword evidence="2" id="KW-0631">Potassium channel</keyword>
<dbReference type="KEGG" id="spar:SPRG_00976"/>
<evidence type="ECO:0000256" key="5">
    <source>
        <dbReference type="ARBA" id="ARBA00023303"/>
    </source>
</evidence>
<dbReference type="PANTHER" id="PTHR10217">
    <property type="entry name" value="VOLTAGE AND LIGAND GATED POTASSIUM CHANNEL"/>
    <property type="match status" value="1"/>
</dbReference>
<evidence type="ECO:0000256" key="7">
    <source>
        <dbReference type="SAM" id="Phobius"/>
    </source>
</evidence>
<dbReference type="CDD" id="cd00038">
    <property type="entry name" value="CAP_ED"/>
    <property type="match status" value="1"/>
</dbReference>
<feature type="transmembrane region" description="Helical" evidence="7">
    <location>
        <begin position="62"/>
        <end position="86"/>
    </location>
</feature>
<dbReference type="GeneID" id="24123594"/>
<feature type="domain" description="Cyclic nucleotide-binding" evidence="8">
    <location>
        <begin position="383"/>
        <end position="481"/>
    </location>
</feature>
<keyword evidence="5" id="KW-0407">Ion channel</keyword>
<dbReference type="SUPFAM" id="SSF81324">
    <property type="entry name" value="Voltage-gated potassium channels"/>
    <property type="match status" value="1"/>
</dbReference>
<feature type="transmembrane region" description="Helical" evidence="7">
    <location>
        <begin position="281"/>
        <end position="303"/>
    </location>
</feature>
<dbReference type="Gene3D" id="1.10.287.70">
    <property type="match status" value="1"/>
</dbReference>
<evidence type="ECO:0000256" key="1">
    <source>
        <dbReference type="ARBA" id="ARBA00022538"/>
    </source>
</evidence>
<keyword evidence="3" id="KW-0406">Ion transport</keyword>
<evidence type="ECO:0000256" key="2">
    <source>
        <dbReference type="ARBA" id="ARBA00022826"/>
    </source>
</evidence>
<dbReference type="InterPro" id="IPR014710">
    <property type="entry name" value="RmlC-like_jellyroll"/>
</dbReference>
<dbReference type="GO" id="GO:0005886">
    <property type="term" value="C:plasma membrane"/>
    <property type="evidence" value="ECO:0007669"/>
    <property type="project" value="TreeGrafter"/>
</dbReference>
<protein>
    <recommendedName>
        <fullName evidence="8">Cyclic nucleotide-binding domain-containing protein</fullName>
    </recommendedName>
</protein>
<dbReference type="InterPro" id="IPR000595">
    <property type="entry name" value="cNMP-bd_dom"/>
</dbReference>
<feature type="compositionally biased region" description="Basic and acidic residues" evidence="6">
    <location>
        <begin position="519"/>
        <end position="529"/>
    </location>
</feature>
<dbReference type="OrthoDB" id="119897at2759"/>
<feature type="compositionally biased region" description="Polar residues" evidence="6">
    <location>
        <begin position="547"/>
        <end position="560"/>
    </location>
</feature>
<keyword evidence="7" id="KW-0472">Membrane</keyword>
<evidence type="ECO:0000256" key="6">
    <source>
        <dbReference type="SAM" id="MobiDB-lite"/>
    </source>
</evidence>
<keyword evidence="1" id="KW-0633">Potassium transport</keyword>
<dbReference type="VEuPathDB" id="FungiDB:SPRG_00976"/>
<name>A0A067D072_SAPPC</name>
<reference evidence="9 10" key="1">
    <citation type="journal article" date="2013" name="PLoS Genet.">
        <title>Distinctive expansion of potential virulence genes in the genome of the oomycete fish pathogen Saprolegnia parasitica.</title>
        <authorList>
            <person name="Jiang R.H."/>
            <person name="de Bruijn I."/>
            <person name="Haas B.J."/>
            <person name="Belmonte R."/>
            <person name="Lobach L."/>
            <person name="Christie J."/>
            <person name="van den Ackerveken G."/>
            <person name="Bottin A."/>
            <person name="Bulone V."/>
            <person name="Diaz-Moreno S.M."/>
            <person name="Dumas B."/>
            <person name="Fan L."/>
            <person name="Gaulin E."/>
            <person name="Govers F."/>
            <person name="Grenville-Briggs L.J."/>
            <person name="Horner N.R."/>
            <person name="Levin J.Z."/>
            <person name="Mammella M."/>
            <person name="Meijer H.J."/>
            <person name="Morris P."/>
            <person name="Nusbaum C."/>
            <person name="Oome S."/>
            <person name="Phillips A.J."/>
            <person name="van Rooyen D."/>
            <person name="Rzeszutek E."/>
            <person name="Saraiva M."/>
            <person name="Secombes C.J."/>
            <person name="Seidl M.F."/>
            <person name="Snel B."/>
            <person name="Stassen J.H."/>
            <person name="Sykes S."/>
            <person name="Tripathy S."/>
            <person name="van den Berg H."/>
            <person name="Vega-Arreguin J.C."/>
            <person name="Wawra S."/>
            <person name="Young S.K."/>
            <person name="Zeng Q."/>
            <person name="Dieguez-Uribeondo J."/>
            <person name="Russ C."/>
            <person name="Tyler B.M."/>
            <person name="van West P."/>
        </authorList>
    </citation>
    <scope>NUCLEOTIDE SEQUENCE [LARGE SCALE GENOMIC DNA]</scope>
    <source>
        <strain evidence="9 10">CBS 223.65</strain>
    </source>
</reference>
<evidence type="ECO:0000256" key="4">
    <source>
        <dbReference type="ARBA" id="ARBA00022958"/>
    </source>
</evidence>
<feature type="transmembrane region" description="Helical" evidence="7">
    <location>
        <begin position="177"/>
        <end position="201"/>
    </location>
</feature>
<dbReference type="Gene3D" id="2.60.120.10">
    <property type="entry name" value="Jelly Rolls"/>
    <property type="match status" value="1"/>
</dbReference>
<dbReference type="GO" id="GO:0034702">
    <property type="term" value="C:monoatomic ion channel complex"/>
    <property type="evidence" value="ECO:0007669"/>
    <property type="project" value="UniProtKB-KW"/>
</dbReference>
<feature type="transmembrane region" description="Helical" evidence="7">
    <location>
        <begin position="106"/>
        <end position="128"/>
    </location>
</feature>
<dbReference type="InterPro" id="IPR018490">
    <property type="entry name" value="cNMP-bd_dom_sf"/>
</dbReference>
<accession>A0A067D072</accession>
<proteinExistence type="predicted"/>
<evidence type="ECO:0000259" key="8">
    <source>
        <dbReference type="PROSITE" id="PS50042"/>
    </source>
</evidence>
<dbReference type="AlphaFoldDB" id="A0A067D072"/>
<dbReference type="PANTHER" id="PTHR10217:SF435">
    <property type="entry name" value="POTASSIUM VOLTAGE-GATED CHANNEL PROTEIN EAG"/>
    <property type="match status" value="1"/>
</dbReference>
<dbReference type="GO" id="GO:0042391">
    <property type="term" value="P:regulation of membrane potential"/>
    <property type="evidence" value="ECO:0007669"/>
    <property type="project" value="TreeGrafter"/>
</dbReference>
<feature type="region of interest" description="Disordered" evidence="6">
    <location>
        <begin position="519"/>
        <end position="560"/>
    </location>
</feature>
<evidence type="ECO:0000256" key="3">
    <source>
        <dbReference type="ARBA" id="ARBA00022882"/>
    </source>
</evidence>
<dbReference type="PRINTS" id="PR01463">
    <property type="entry name" value="EAGCHANLFMLY"/>
</dbReference>
<evidence type="ECO:0000313" key="10">
    <source>
        <dbReference type="Proteomes" id="UP000030745"/>
    </source>
</evidence>
<dbReference type="InterPro" id="IPR050818">
    <property type="entry name" value="KCNH_animal-type"/>
</dbReference>
<dbReference type="SUPFAM" id="SSF51206">
    <property type="entry name" value="cAMP-binding domain-like"/>
    <property type="match status" value="1"/>
</dbReference>
<dbReference type="Proteomes" id="UP000030745">
    <property type="component" value="Unassembled WGS sequence"/>
</dbReference>
<keyword evidence="3" id="KW-0851">Voltage-gated channel</keyword>
<dbReference type="Gene3D" id="1.10.287.630">
    <property type="entry name" value="Helix hairpin bin"/>
    <property type="match status" value="1"/>
</dbReference>
<keyword evidence="3" id="KW-0813">Transport</keyword>
<dbReference type="PROSITE" id="PS50042">
    <property type="entry name" value="CNMP_BINDING_3"/>
    <property type="match status" value="1"/>
</dbReference>